<dbReference type="RefSeq" id="XP_032820626.1">
    <property type="nucleotide sequence ID" value="XM_032964735.1"/>
</dbReference>
<protein>
    <submittedName>
        <fullName evidence="3">Uncharacterized protein LOC116948250</fullName>
    </submittedName>
</protein>
<feature type="compositionally biased region" description="Acidic residues" evidence="1">
    <location>
        <begin position="335"/>
        <end position="350"/>
    </location>
</feature>
<organism evidence="2 3">
    <name type="scientific">Petromyzon marinus</name>
    <name type="common">Sea lamprey</name>
    <dbReference type="NCBI Taxonomy" id="7757"/>
    <lineage>
        <taxon>Eukaryota</taxon>
        <taxon>Metazoa</taxon>
        <taxon>Chordata</taxon>
        <taxon>Craniata</taxon>
        <taxon>Vertebrata</taxon>
        <taxon>Cyclostomata</taxon>
        <taxon>Hyperoartia</taxon>
        <taxon>Petromyzontiformes</taxon>
        <taxon>Petromyzontidae</taxon>
        <taxon>Petromyzon</taxon>
    </lineage>
</organism>
<feature type="compositionally biased region" description="Basic and acidic residues" evidence="1">
    <location>
        <begin position="48"/>
        <end position="64"/>
    </location>
</feature>
<dbReference type="Proteomes" id="UP001318040">
    <property type="component" value="Chromosome 33"/>
</dbReference>
<proteinExistence type="predicted"/>
<feature type="compositionally biased region" description="Acidic residues" evidence="1">
    <location>
        <begin position="115"/>
        <end position="125"/>
    </location>
</feature>
<evidence type="ECO:0000313" key="3">
    <source>
        <dbReference type="RefSeq" id="XP_032820626.1"/>
    </source>
</evidence>
<keyword evidence="2" id="KW-1185">Reference proteome</keyword>
<feature type="region of interest" description="Disordered" evidence="1">
    <location>
        <begin position="331"/>
        <end position="354"/>
    </location>
</feature>
<evidence type="ECO:0000256" key="1">
    <source>
        <dbReference type="SAM" id="MobiDB-lite"/>
    </source>
</evidence>
<dbReference type="KEGG" id="pmrn:116948250"/>
<name>A0AAJ7X460_PETMA</name>
<accession>A0AAJ7X460</accession>
<evidence type="ECO:0000313" key="2">
    <source>
        <dbReference type="Proteomes" id="UP001318040"/>
    </source>
</evidence>
<reference evidence="3" key="1">
    <citation type="submission" date="2025-08" db="UniProtKB">
        <authorList>
            <consortium name="RefSeq"/>
        </authorList>
    </citation>
    <scope>IDENTIFICATION</scope>
    <source>
        <tissue evidence="3">Sperm</tissue>
    </source>
</reference>
<gene>
    <name evidence="3" type="primary">LOC116948250</name>
</gene>
<dbReference type="AlphaFoldDB" id="A0AAJ7X460"/>
<sequence length="410" mass="42596">MDVNHGGLGKTPRKQAQRKCSTLSREMVAPACGGGGGGSVSVSGDLRGAGEEARGTTRWQEEGRVNGGVYPEARGDADDTDEIVGGDRGDGDDGGTGHGADSASEEMTSARGDVESDDGDDDFGEFEAAPSQTALGWHEARGLPPGKARGGSPHSRGVTEWPPGPVGGPARELAQSCGSDAASRGAVTAFVVSVACGSVCNSVHVSLRRGLALNPQSGSRDDGDAAAAAAAALRRALEECFSPEPASTGRCAEHGDADSRPAADETVAPLTWHLLGETPAGDRVGDNGPLPRSVWPKLRTVEDGETRRLPWAASHACRLLRRALAAARAHTPLSADEEERIPDCSEEGEETAARPTKPWDLAVKKETMQEPVIHTRVTAGRYRPRAADGVVTLARAPVRTVFGFVRPGPS</sequence>
<feature type="region of interest" description="Disordered" evidence="1">
    <location>
        <begin position="1"/>
        <end position="172"/>
    </location>
</feature>